<dbReference type="Proteomes" id="UP000470051">
    <property type="component" value="Unassembled WGS sequence"/>
</dbReference>
<organism evidence="1 2">
    <name type="scientific">Photorhabdus kayaii</name>
    <dbReference type="NCBI Taxonomy" id="230088"/>
    <lineage>
        <taxon>Bacteria</taxon>
        <taxon>Pseudomonadati</taxon>
        <taxon>Pseudomonadota</taxon>
        <taxon>Gammaproteobacteria</taxon>
        <taxon>Enterobacterales</taxon>
        <taxon>Morganellaceae</taxon>
        <taxon>Photorhabdus</taxon>
    </lineage>
</organism>
<dbReference type="InterPro" id="IPR012675">
    <property type="entry name" value="Beta-grasp_dom_sf"/>
</dbReference>
<proteinExistence type="predicted"/>
<protein>
    <recommendedName>
        <fullName evidence="3">MoaD/ThiS family protein</fullName>
    </recommendedName>
</protein>
<keyword evidence="2" id="KW-1185">Reference proteome</keyword>
<dbReference type="CDD" id="cd17040">
    <property type="entry name" value="Ubl_MoaD_like"/>
    <property type="match status" value="1"/>
</dbReference>
<evidence type="ECO:0000313" key="1">
    <source>
        <dbReference type="EMBL" id="NDL26043.1"/>
    </source>
</evidence>
<evidence type="ECO:0008006" key="3">
    <source>
        <dbReference type="Google" id="ProtNLM"/>
    </source>
</evidence>
<name>A0ABX0B4F0_9GAMM</name>
<gene>
    <name evidence="1" type="ORF">GPY42_12925</name>
</gene>
<sequence>MIEISFPESVSSGKQINIAANNLHEILKEMQEQYPDIFYLIATYKGNNFKVKPFVTLFINNVMSVESNPVLKDGDRLSFDIAISGG</sequence>
<dbReference type="RefSeq" id="WP_113042624.1">
    <property type="nucleotide sequence ID" value="NZ_CAWPKC010000017.1"/>
</dbReference>
<dbReference type="EMBL" id="WSFE01000017">
    <property type="protein sequence ID" value="NDL26043.1"/>
    <property type="molecule type" value="Genomic_DNA"/>
</dbReference>
<accession>A0ABX0B4F0</accession>
<evidence type="ECO:0000313" key="2">
    <source>
        <dbReference type="Proteomes" id="UP000470051"/>
    </source>
</evidence>
<dbReference type="Gene3D" id="3.10.20.30">
    <property type="match status" value="1"/>
</dbReference>
<dbReference type="InterPro" id="IPR016155">
    <property type="entry name" value="Mopterin_synth/thiamin_S_b"/>
</dbReference>
<dbReference type="SUPFAM" id="SSF54285">
    <property type="entry name" value="MoaD/ThiS"/>
    <property type="match status" value="1"/>
</dbReference>
<reference evidence="1 2" key="1">
    <citation type="submission" date="2019-12" db="EMBL/GenBank/DDBJ databases">
        <title>Engineering Photorhabdus to improve their lethality against agricultural pests.</title>
        <authorList>
            <person name="Machado R.A.R."/>
        </authorList>
    </citation>
    <scope>NUCLEOTIDE SEQUENCE [LARGE SCALE GENOMIC DNA]</scope>
    <source>
        <strain evidence="1 2">M-HU2</strain>
    </source>
</reference>
<comment type="caution">
    <text evidence="1">The sequence shown here is derived from an EMBL/GenBank/DDBJ whole genome shotgun (WGS) entry which is preliminary data.</text>
</comment>